<evidence type="ECO:0000313" key="1">
    <source>
        <dbReference type="EMBL" id="JAH57100.1"/>
    </source>
</evidence>
<dbReference type="EMBL" id="GBXM01051477">
    <property type="protein sequence ID" value="JAH57100.1"/>
    <property type="molecule type" value="Transcribed_RNA"/>
</dbReference>
<reference evidence="1" key="1">
    <citation type="submission" date="2014-11" db="EMBL/GenBank/DDBJ databases">
        <authorList>
            <person name="Amaro Gonzalez C."/>
        </authorList>
    </citation>
    <scope>NUCLEOTIDE SEQUENCE</scope>
</reference>
<name>A0A0E9TW01_ANGAN</name>
<protein>
    <submittedName>
        <fullName evidence="1">Uncharacterized protein</fullName>
    </submittedName>
</protein>
<proteinExistence type="predicted"/>
<sequence length="29" mass="3238">MPTLLLCVNKSCKKKSPEKQLTPVSHLLT</sequence>
<accession>A0A0E9TW01</accession>
<dbReference type="AlphaFoldDB" id="A0A0E9TW01"/>
<reference evidence="1" key="2">
    <citation type="journal article" date="2015" name="Fish Shellfish Immunol.">
        <title>Early steps in the European eel (Anguilla anguilla)-Vibrio vulnificus interaction in the gills: Role of the RtxA13 toxin.</title>
        <authorList>
            <person name="Callol A."/>
            <person name="Pajuelo D."/>
            <person name="Ebbesson L."/>
            <person name="Teles M."/>
            <person name="MacKenzie S."/>
            <person name="Amaro C."/>
        </authorList>
    </citation>
    <scope>NUCLEOTIDE SEQUENCE</scope>
</reference>
<organism evidence="1">
    <name type="scientific">Anguilla anguilla</name>
    <name type="common">European freshwater eel</name>
    <name type="synonym">Muraena anguilla</name>
    <dbReference type="NCBI Taxonomy" id="7936"/>
    <lineage>
        <taxon>Eukaryota</taxon>
        <taxon>Metazoa</taxon>
        <taxon>Chordata</taxon>
        <taxon>Craniata</taxon>
        <taxon>Vertebrata</taxon>
        <taxon>Euteleostomi</taxon>
        <taxon>Actinopterygii</taxon>
        <taxon>Neopterygii</taxon>
        <taxon>Teleostei</taxon>
        <taxon>Anguilliformes</taxon>
        <taxon>Anguillidae</taxon>
        <taxon>Anguilla</taxon>
    </lineage>
</organism>